<dbReference type="PROSITE" id="PS50949">
    <property type="entry name" value="HTH_GNTR"/>
    <property type="match status" value="1"/>
</dbReference>
<evidence type="ECO:0000313" key="5">
    <source>
        <dbReference type="EMBL" id="PLC43723.1"/>
    </source>
</evidence>
<dbReference type="EMBL" id="PKQE01000001">
    <property type="protein sequence ID" value="PLC43723.1"/>
    <property type="molecule type" value="Genomic_DNA"/>
</dbReference>
<dbReference type="SUPFAM" id="SSF48008">
    <property type="entry name" value="GntR ligand-binding domain-like"/>
    <property type="match status" value="1"/>
</dbReference>
<dbReference type="SMART" id="SM00345">
    <property type="entry name" value="HTH_GNTR"/>
    <property type="match status" value="1"/>
</dbReference>
<dbReference type="CDD" id="cd07377">
    <property type="entry name" value="WHTH_GntR"/>
    <property type="match status" value="1"/>
</dbReference>
<proteinExistence type="predicted"/>
<keyword evidence="3" id="KW-0804">Transcription</keyword>
<dbReference type="Gene3D" id="1.20.120.530">
    <property type="entry name" value="GntR ligand-binding domain-like"/>
    <property type="match status" value="1"/>
</dbReference>
<evidence type="ECO:0000256" key="1">
    <source>
        <dbReference type="ARBA" id="ARBA00023015"/>
    </source>
</evidence>
<keyword evidence="2" id="KW-0238">DNA-binding</keyword>
<dbReference type="Pfam" id="PF00392">
    <property type="entry name" value="GntR"/>
    <property type="match status" value="1"/>
</dbReference>
<reference evidence="5 6" key="1">
    <citation type="submission" date="2017-12" db="EMBL/GenBank/DDBJ databases">
        <title>Draft genome sequence of Ralstonia pickettii 52.</title>
        <authorList>
            <person name="Zheng B."/>
        </authorList>
    </citation>
    <scope>NUCLEOTIDE SEQUENCE [LARGE SCALE GENOMIC DNA]</scope>
    <source>
        <strain evidence="5 6">52</strain>
    </source>
</reference>
<feature type="domain" description="HTH gntR-type" evidence="4">
    <location>
        <begin position="17"/>
        <end position="84"/>
    </location>
</feature>
<protein>
    <submittedName>
        <fullName evidence="5">GntR family transcriptional regulator</fullName>
    </submittedName>
</protein>
<dbReference type="Proteomes" id="UP000234456">
    <property type="component" value="Unassembled WGS sequence"/>
</dbReference>
<name>A0A2N4TVI4_RALPI</name>
<dbReference type="InterPro" id="IPR036390">
    <property type="entry name" value="WH_DNA-bd_sf"/>
</dbReference>
<comment type="caution">
    <text evidence="5">The sequence shown here is derived from an EMBL/GenBank/DDBJ whole genome shotgun (WGS) entry which is preliminary data.</text>
</comment>
<dbReference type="InterPro" id="IPR000524">
    <property type="entry name" value="Tscrpt_reg_HTH_GntR"/>
</dbReference>
<dbReference type="PANTHER" id="PTHR43537:SF53">
    <property type="entry name" value="HTH-TYPE TRANSCRIPTIONAL REPRESSOR NANR"/>
    <property type="match status" value="1"/>
</dbReference>
<evidence type="ECO:0000313" key="6">
    <source>
        <dbReference type="Proteomes" id="UP000234456"/>
    </source>
</evidence>
<dbReference type="PANTHER" id="PTHR43537">
    <property type="entry name" value="TRANSCRIPTIONAL REGULATOR, GNTR FAMILY"/>
    <property type="match status" value="1"/>
</dbReference>
<evidence type="ECO:0000256" key="2">
    <source>
        <dbReference type="ARBA" id="ARBA00023125"/>
    </source>
</evidence>
<evidence type="ECO:0000259" key="4">
    <source>
        <dbReference type="PROSITE" id="PS50949"/>
    </source>
</evidence>
<dbReference type="GO" id="GO:0003700">
    <property type="term" value="F:DNA-binding transcription factor activity"/>
    <property type="evidence" value="ECO:0007669"/>
    <property type="project" value="InterPro"/>
</dbReference>
<dbReference type="AlphaFoldDB" id="A0A2N4TVI4"/>
<dbReference type="Gene3D" id="1.10.10.10">
    <property type="entry name" value="Winged helix-like DNA-binding domain superfamily/Winged helix DNA-binding domain"/>
    <property type="match status" value="1"/>
</dbReference>
<evidence type="ECO:0000256" key="3">
    <source>
        <dbReference type="ARBA" id="ARBA00023163"/>
    </source>
</evidence>
<dbReference type="InterPro" id="IPR036388">
    <property type="entry name" value="WH-like_DNA-bd_sf"/>
</dbReference>
<dbReference type="GO" id="GO:0003677">
    <property type="term" value="F:DNA binding"/>
    <property type="evidence" value="ECO:0007669"/>
    <property type="project" value="UniProtKB-KW"/>
</dbReference>
<sequence length="240" mass="26376">MPAPTTPPISQPRRNNAEVDARISDAVYEAILEQKLPPGTRLVEAQLCKAFGITRGTLRRVLVKLAHEGVVELQPNRGATIAVHDAAEARQVFGARLILETGSVRELAQHATAAQLAELRALAAAEHASRESGNWREWIRLSGDFHIQLAEANGNPIITAMLRTLVARTSLLIGLYESPARPSCGHDEHLAILDAVERRDGERAARLMGEHLGEYIAALELEPRQVEAIDFSTLFRRVKL</sequence>
<organism evidence="5 6">
    <name type="scientific">Ralstonia pickettii</name>
    <name type="common">Burkholderia pickettii</name>
    <dbReference type="NCBI Taxonomy" id="329"/>
    <lineage>
        <taxon>Bacteria</taxon>
        <taxon>Pseudomonadati</taxon>
        <taxon>Pseudomonadota</taxon>
        <taxon>Betaproteobacteria</taxon>
        <taxon>Burkholderiales</taxon>
        <taxon>Burkholderiaceae</taxon>
        <taxon>Ralstonia</taxon>
    </lineage>
</organism>
<gene>
    <name evidence="5" type="ORF">C0Q88_03155</name>
</gene>
<dbReference type="SUPFAM" id="SSF46785">
    <property type="entry name" value="Winged helix' DNA-binding domain"/>
    <property type="match status" value="1"/>
</dbReference>
<keyword evidence="1" id="KW-0805">Transcription regulation</keyword>
<dbReference type="InterPro" id="IPR011711">
    <property type="entry name" value="GntR_C"/>
</dbReference>
<dbReference type="OrthoDB" id="5243844at2"/>
<dbReference type="RefSeq" id="WP_102064325.1">
    <property type="nucleotide sequence ID" value="NZ_PKQE01000001.1"/>
</dbReference>
<accession>A0A2N4TVI4</accession>
<dbReference type="SMART" id="SM00895">
    <property type="entry name" value="FCD"/>
    <property type="match status" value="1"/>
</dbReference>
<dbReference type="InterPro" id="IPR008920">
    <property type="entry name" value="TF_FadR/GntR_C"/>
</dbReference>
<dbReference type="Pfam" id="PF07729">
    <property type="entry name" value="FCD"/>
    <property type="match status" value="1"/>
</dbReference>